<dbReference type="InterPro" id="IPR000555">
    <property type="entry name" value="JAMM/MPN+_dom"/>
</dbReference>
<protein>
    <submittedName>
        <fullName evidence="3">26S proteasome regulatory subunit</fullName>
    </submittedName>
</protein>
<dbReference type="PROSITE" id="PS50249">
    <property type="entry name" value="MPN"/>
    <property type="match status" value="1"/>
</dbReference>
<accession>A0A023B9P6</accession>
<sequence length="393" mass="44361">MEEKAQPKSVLDRERLAQERREKALQKAQRDTADERHATGWYQYFKQEDVDLLETQEIAIHPTPLLSIADHYMRAAQGTNRRVVGCLLGETDSGKTHVTNSFGVPFEEHAKDTTIWYLDHSYLDKMFRMFKKINARENVVGWYSSAGVIKPNDHMIHELFRQYCRHPLFLVVDVAAKCKEENAKPLVQTYYSFEQPSHDNQNRRTFVHTNFTLGASEAEEVGVEHLLRDVESNYEVTLGTAIEDKVNALSTAAKKLEQISVYLKDVAEGRREVKPHILAQLQVLMNSLPEKSDPDVLAQGFQRYTNDALLASYIGTPRCSLAPPPDPFPLSVEPSAPFPPPSLVGRAISGVVGFATKLVMMIHELTLNKKKMKEKQQLDSPPANAVSEAPILP</sequence>
<dbReference type="PANTHER" id="PTHR10540">
    <property type="entry name" value="EUKARYOTIC TRANSLATION INITIATION FACTOR 3 SUBUNIT F-RELATED"/>
    <property type="match status" value="1"/>
</dbReference>
<dbReference type="RefSeq" id="XP_011129662.1">
    <property type="nucleotide sequence ID" value="XM_011131360.1"/>
</dbReference>
<feature type="region of interest" description="Disordered" evidence="1">
    <location>
        <begin position="373"/>
        <end position="393"/>
    </location>
</feature>
<feature type="region of interest" description="Disordered" evidence="1">
    <location>
        <begin position="1"/>
        <end position="32"/>
    </location>
</feature>
<evidence type="ECO:0000256" key="1">
    <source>
        <dbReference type="SAM" id="MobiDB-lite"/>
    </source>
</evidence>
<dbReference type="PANTHER" id="PTHR10540:SF7">
    <property type="entry name" value="26S PROTEASOME NON-ATPASE REGULATORY SUBUNIT 7"/>
    <property type="match status" value="1"/>
</dbReference>
<evidence type="ECO:0000313" key="3">
    <source>
        <dbReference type="EMBL" id="EZG73070.1"/>
    </source>
</evidence>
<proteinExistence type="predicted"/>
<dbReference type="GO" id="GO:0008237">
    <property type="term" value="F:metallopeptidase activity"/>
    <property type="evidence" value="ECO:0007669"/>
    <property type="project" value="InterPro"/>
</dbReference>
<dbReference type="AlphaFoldDB" id="A0A023B9P6"/>
<dbReference type="InterPro" id="IPR037518">
    <property type="entry name" value="MPN"/>
</dbReference>
<evidence type="ECO:0000313" key="4">
    <source>
        <dbReference type="Proteomes" id="UP000019763"/>
    </source>
</evidence>
<dbReference type="Pfam" id="PF01398">
    <property type="entry name" value="JAB"/>
    <property type="match status" value="1"/>
</dbReference>
<keyword evidence="4" id="KW-1185">Reference proteome</keyword>
<reference evidence="3" key="1">
    <citation type="submission" date="2013-12" db="EMBL/GenBank/DDBJ databases">
        <authorList>
            <person name="Omoto C.K."/>
            <person name="Sibley D."/>
            <person name="Venepally P."/>
            <person name="Hadjithomas M."/>
            <person name="Karamycheva S."/>
            <person name="Brunk B."/>
            <person name="Roos D."/>
            <person name="Caler E."/>
            <person name="Lorenzi H."/>
        </authorList>
    </citation>
    <scope>NUCLEOTIDE SEQUENCE</scope>
</reference>
<dbReference type="GeneID" id="22911784"/>
<keyword evidence="3" id="KW-0647">Proteasome</keyword>
<evidence type="ECO:0000259" key="2">
    <source>
        <dbReference type="PROSITE" id="PS50249"/>
    </source>
</evidence>
<feature type="domain" description="MPN" evidence="2">
    <location>
        <begin position="58"/>
        <end position="192"/>
    </location>
</feature>
<dbReference type="EMBL" id="AFNH02000382">
    <property type="protein sequence ID" value="EZG73070.1"/>
    <property type="molecule type" value="Genomic_DNA"/>
</dbReference>
<dbReference type="OrthoDB" id="10256771at2759"/>
<dbReference type="Proteomes" id="UP000019763">
    <property type="component" value="Unassembled WGS sequence"/>
</dbReference>
<dbReference type="SMART" id="SM00232">
    <property type="entry name" value="JAB_MPN"/>
    <property type="match status" value="1"/>
</dbReference>
<dbReference type="InterPro" id="IPR024969">
    <property type="entry name" value="EIF3F/CSN6-like_C"/>
</dbReference>
<dbReference type="Gene3D" id="3.40.140.10">
    <property type="entry name" value="Cytidine Deaminase, domain 2"/>
    <property type="match status" value="1"/>
</dbReference>
<dbReference type="GO" id="GO:0000502">
    <property type="term" value="C:proteasome complex"/>
    <property type="evidence" value="ECO:0007669"/>
    <property type="project" value="UniProtKB-KW"/>
</dbReference>
<name>A0A023B9P6_GRENI</name>
<dbReference type="GO" id="GO:0043161">
    <property type="term" value="P:proteasome-mediated ubiquitin-dependent protein catabolic process"/>
    <property type="evidence" value="ECO:0007669"/>
    <property type="project" value="TreeGrafter"/>
</dbReference>
<dbReference type="eggNOG" id="KOG1556">
    <property type="taxonomic scope" value="Eukaryota"/>
</dbReference>
<organism evidence="3 4">
    <name type="scientific">Gregarina niphandrodes</name>
    <name type="common">Septate eugregarine</name>
    <dbReference type="NCBI Taxonomy" id="110365"/>
    <lineage>
        <taxon>Eukaryota</taxon>
        <taxon>Sar</taxon>
        <taxon>Alveolata</taxon>
        <taxon>Apicomplexa</taxon>
        <taxon>Conoidasida</taxon>
        <taxon>Gregarinasina</taxon>
        <taxon>Eugregarinorida</taxon>
        <taxon>Gregarinidae</taxon>
        <taxon>Gregarina</taxon>
    </lineage>
</organism>
<gene>
    <name evidence="3" type="ORF">GNI_049260</name>
</gene>
<dbReference type="Pfam" id="PF13012">
    <property type="entry name" value="MitMem_reg"/>
    <property type="match status" value="1"/>
</dbReference>
<comment type="caution">
    <text evidence="3">The sequence shown here is derived from an EMBL/GenBank/DDBJ whole genome shotgun (WGS) entry which is preliminary data.</text>
</comment>
<dbReference type="VEuPathDB" id="CryptoDB:GNI_049260"/>